<keyword evidence="4" id="KW-1185">Reference proteome</keyword>
<dbReference type="AlphaFoldDB" id="A0A1S3E425"/>
<feature type="transmembrane region" description="Helical" evidence="2">
    <location>
        <begin position="250"/>
        <end position="270"/>
    </location>
</feature>
<dbReference type="OrthoDB" id="1426911at2759"/>
<feature type="transmembrane region" description="Helical" evidence="2">
    <location>
        <begin position="290"/>
        <end position="313"/>
    </location>
</feature>
<feature type="transmembrane region" description="Helical" evidence="2">
    <location>
        <begin position="329"/>
        <end position="354"/>
    </location>
</feature>
<keyword evidence="2" id="KW-0812">Transmembrane</keyword>
<dbReference type="Gene3D" id="1.25.40.20">
    <property type="entry name" value="Ankyrin repeat-containing domain"/>
    <property type="match status" value="1"/>
</dbReference>
<evidence type="ECO:0000256" key="2">
    <source>
        <dbReference type="SAM" id="Phobius"/>
    </source>
</evidence>
<protein>
    <submittedName>
        <fullName evidence="5">Uncharacterized protein LOC105851980 isoform X1</fullName>
    </submittedName>
</protein>
<dbReference type="STRING" id="3827.A0A1S3E425"/>
<feature type="domain" description="PGG" evidence="3">
    <location>
        <begin position="241"/>
        <end position="352"/>
    </location>
</feature>
<dbReference type="Pfam" id="PF13962">
    <property type="entry name" value="PGG"/>
    <property type="match status" value="1"/>
</dbReference>
<reference evidence="4" key="1">
    <citation type="journal article" date="2013" name="Nat. Biotechnol.">
        <title>Draft genome sequence of chickpea (Cicer arietinum) provides a resource for trait improvement.</title>
        <authorList>
            <person name="Varshney R.K."/>
            <person name="Song C."/>
            <person name="Saxena R.K."/>
            <person name="Azam S."/>
            <person name="Yu S."/>
            <person name="Sharpe A.G."/>
            <person name="Cannon S."/>
            <person name="Baek J."/>
            <person name="Rosen B.D."/>
            <person name="Tar'an B."/>
            <person name="Millan T."/>
            <person name="Zhang X."/>
            <person name="Ramsay L.D."/>
            <person name="Iwata A."/>
            <person name="Wang Y."/>
            <person name="Nelson W."/>
            <person name="Farmer A.D."/>
            <person name="Gaur P.M."/>
            <person name="Soderlund C."/>
            <person name="Penmetsa R.V."/>
            <person name="Xu C."/>
            <person name="Bharti A.K."/>
            <person name="He W."/>
            <person name="Winter P."/>
            <person name="Zhao S."/>
            <person name="Hane J.K."/>
            <person name="Carrasquilla-Garcia N."/>
            <person name="Condie J.A."/>
            <person name="Upadhyaya H.D."/>
            <person name="Luo M.C."/>
            <person name="Thudi M."/>
            <person name="Gowda C.L."/>
            <person name="Singh N.P."/>
            <person name="Lichtenzveig J."/>
            <person name="Gali K.K."/>
            <person name="Rubio J."/>
            <person name="Nadarajan N."/>
            <person name="Dolezel J."/>
            <person name="Bansal K.C."/>
            <person name="Xu X."/>
            <person name="Edwards D."/>
            <person name="Zhang G."/>
            <person name="Kahl G."/>
            <person name="Gil J."/>
            <person name="Singh K.B."/>
            <person name="Datta S.K."/>
            <person name="Jackson S.A."/>
            <person name="Wang J."/>
            <person name="Cook D.R."/>
        </authorList>
    </citation>
    <scope>NUCLEOTIDE SEQUENCE [LARGE SCALE GENOMIC DNA]</scope>
    <source>
        <strain evidence="4">cv. CDC Frontier</strain>
    </source>
</reference>
<dbReference type="SUPFAM" id="SSF48403">
    <property type="entry name" value="Ankyrin repeat"/>
    <property type="match status" value="1"/>
</dbReference>
<keyword evidence="2" id="KW-0472">Membrane</keyword>
<keyword evidence="2" id="KW-1133">Transmembrane helix</keyword>
<comment type="subcellular location">
    <subcellularLocation>
        <location evidence="1">Cell membrane</location>
        <topology evidence="1">Peripheral membrane protein</topology>
    </subcellularLocation>
</comment>
<dbReference type="RefSeq" id="XP_012570547.1">
    <property type="nucleotide sequence ID" value="XM_012715093.2"/>
</dbReference>
<evidence type="ECO:0000256" key="1">
    <source>
        <dbReference type="ARBA" id="ARBA00004202"/>
    </source>
</evidence>
<dbReference type="InterPro" id="IPR036770">
    <property type="entry name" value="Ankyrin_rpt-contain_sf"/>
</dbReference>
<accession>A0A1S3E425</accession>
<dbReference type="PANTHER" id="PTHR24177:SF332">
    <property type="entry name" value="REPEAT PROTEIN, PUTATIVE-RELATED"/>
    <property type="match status" value="1"/>
</dbReference>
<dbReference type="Proteomes" id="UP000087171">
    <property type="component" value="Chromosome Ca4"/>
</dbReference>
<feature type="transmembrane region" description="Helical" evidence="2">
    <location>
        <begin position="366"/>
        <end position="385"/>
    </location>
</feature>
<dbReference type="InterPro" id="IPR026961">
    <property type="entry name" value="PGG_dom"/>
</dbReference>
<proteinExistence type="predicted"/>
<organism evidence="4 5">
    <name type="scientific">Cicer arietinum</name>
    <name type="common">Chickpea</name>
    <name type="synonym">Garbanzo</name>
    <dbReference type="NCBI Taxonomy" id="3827"/>
    <lineage>
        <taxon>Eukaryota</taxon>
        <taxon>Viridiplantae</taxon>
        <taxon>Streptophyta</taxon>
        <taxon>Embryophyta</taxon>
        <taxon>Tracheophyta</taxon>
        <taxon>Spermatophyta</taxon>
        <taxon>Magnoliopsida</taxon>
        <taxon>eudicotyledons</taxon>
        <taxon>Gunneridae</taxon>
        <taxon>Pentapetalae</taxon>
        <taxon>rosids</taxon>
        <taxon>fabids</taxon>
        <taxon>Fabales</taxon>
        <taxon>Fabaceae</taxon>
        <taxon>Papilionoideae</taxon>
        <taxon>50 kb inversion clade</taxon>
        <taxon>NPAAA clade</taxon>
        <taxon>Hologalegina</taxon>
        <taxon>IRL clade</taxon>
        <taxon>Cicereae</taxon>
        <taxon>Cicer</taxon>
    </lineage>
</organism>
<name>A0A1S3E425_CICAR</name>
<dbReference type="GO" id="GO:0005886">
    <property type="term" value="C:plasma membrane"/>
    <property type="evidence" value="ECO:0007669"/>
    <property type="project" value="UniProtKB-SubCell"/>
</dbReference>
<dbReference type="PANTHER" id="PTHR24177">
    <property type="entry name" value="CASKIN"/>
    <property type="match status" value="1"/>
</dbReference>
<evidence type="ECO:0000259" key="3">
    <source>
        <dbReference type="Pfam" id="PF13962"/>
    </source>
</evidence>
<sequence>MKQKHKWCRELLTFLMKKPYDSYYGANTKPLRNVSGTDSKTTYDLNKEDTIKDMCETSKSEDTKKSETLKSEDAKKLETLKIEEEKKAETLKSETPILTAARYGIVEMVNVLIKKIPSSIYEINLENKNILLVAVENRRTVVVESIRKWSKECAKKEVFDSLIRQVDNEDNTMLHLAATPSGQDWNIHGAALQLMWHIKWFQQYVKGLVPKHFTIKTNKKNKTAGETFKDKHNCLVQKGSEWLKTTSESCSVVAGLLAGVSFATSSTIPGGNKGDTGEPALEGKLPFDTFAMSSLIGLCFSVTALIMFLSILVSRKEAIDFRIDLPRKLLWGLSSLFLSIIAMFIAFCSGNFFLIDQKYKQIVLPIYIFTCFPVTLYAILYIELLRGILTKIPMRIDKGEDL</sequence>
<evidence type="ECO:0000313" key="4">
    <source>
        <dbReference type="Proteomes" id="UP000087171"/>
    </source>
</evidence>
<gene>
    <name evidence="5" type="primary">LOC105851980</name>
</gene>
<dbReference type="eggNOG" id="KOG4177">
    <property type="taxonomic scope" value="Eukaryota"/>
</dbReference>
<evidence type="ECO:0000313" key="5">
    <source>
        <dbReference type="RefSeq" id="XP_012570547.1"/>
    </source>
</evidence>
<dbReference type="eggNOG" id="KOG0504">
    <property type="taxonomic scope" value="Eukaryota"/>
</dbReference>
<reference evidence="5" key="2">
    <citation type="submission" date="2025-08" db="UniProtKB">
        <authorList>
            <consortium name="RefSeq"/>
        </authorList>
    </citation>
    <scope>IDENTIFICATION</scope>
    <source>
        <tissue evidence="5">Etiolated seedlings</tissue>
    </source>
</reference>